<sequence>MSGNSLESGFRSGTEPTQSGDCAALLASLSSGTISSSGKNSNNTSSISNSSSTNQKCSSQRTLRDMEILLRELPKLVVVATQSLMQEQLRHLLQQIASVFSMAVTLLLEGCEEQEHSQDQGQLLLLTMQAAALLECCAVWLNQNMEAMQEVVVPLLTPLARLTEAALECTYVLLFSGRLLRVIGGENFKAAADSVRGTVPVLCGALGQVLVLCWQGLEAAMFEDTMGAEQGCRALFAAIHMGLLKLGIRAQEALTAAGPQEIKGTKNLNISWKVLTEIMCRKLPDYAKFVLVTEAQARLVVEKCIENLQTESLTFLRDPKPDRINVLLFWQGHVKKVVNCYGGYCIGPASYSGLLLAALHLHEAAAAAAGEQSGQLLASKVTPKIVDLMILLLDFQGSVSAPEGVDAAWVLANAVPIEEKLALSCRLEGVSRLQADTQLSLGLAILLKCSHFYHAFSNLGPPTLTALARQLVPYLLKAASQRVFEQGAEAGNPDSSVQQAGTEAGTPGAVVAEVQAACVAFLLVVGEAHEQPSPLESAAYGLAAQECTAQLFMCAASPHPILSRLATQVLCVACSRCSRAAASQHLLALGSVVADMAASQAVVDCSGGSIPSDPQHSGGGGRVVEAMSAVLGHIVLAAPPQACLGSYTQLGLSTAAASKVLVGVPDLAALVSLAVLWGAFAPGLSAACTSGSGSSDGSHEAAALVQWHKQDMMGRVRQLLSSASHVHALISSHALGSCPLCLLAYVPACLAWLLRALRDAIKQLQHAGTPDKPLLLQACQVATDVCAFAFQPPSSSAPFPSTRRTSLPQFALPALQLASHLAPCYPCDHLASLAGGPLAAALTHPACAPYAMALVAQTARLDLVPVQLFHAALHAAFDEHADGGEALKHEAFVALATAFTLLMRRDSSGSSTGTPPQALLLPGMMLDPASPFAASLRAYIKAQADPTNVHLRQASEGALSTLLDECTAAVLSQLLLAAPTTAVSNSNNGGVDGSADASLQGRQQGACRSSGAPAGEGASASQASKVALAVETLLHAAQELAAKPMVLPHPGGLGGMAAEVGQQCASMQRHLESVMAMVRHLAAGNASAPTSTAGHAGPLSGVPAGMKDVVARLETEVAGLATSCKKLVSMVT</sequence>
<organism evidence="2">
    <name type="scientific">Dunaliella tertiolecta</name>
    <name type="common">Green alga</name>
    <dbReference type="NCBI Taxonomy" id="3047"/>
    <lineage>
        <taxon>Eukaryota</taxon>
        <taxon>Viridiplantae</taxon>
        <taxon>Chlorophyta</taxon>
        <taxon>core chlorophytes</taxon>
        <taxon>Chlorophyceae</taxon>
        <taxon>CS clade</taxon>
        <taxon>Chlamydomonadales</taxon>
        <taxon>Dunaliellaceae</taxon>
        <taxon>Dunaliella</taxon>
    </lineage>
</organism>
<reference evidence="2" key="1">
    <citation type="submission" date="2021-01" db="EMBL/GenBank/DDBJ databases">
        <authorList>
            <person name="Corre E."/>
            <person name="Pelletier E."/>
            <person name="Niang G."/>
            <person name="Scheremetjew M."/>
            <person name="Finn R."/>
            <person name="Kale V."/>
            <person name="Holt S."/>
            <person name="Cochrane G."/>
            <person name="Meng A."/>
            <person name="Brown T."/>
            <person name="Cohen L."/>
        </authorList>
    </citation>
    <scope>NUCLEOTIDE SEQUENCE</scope>
    <source>
        <strain evidence="2">CCMP1320</strain>
    </source>
</reference>
<feature type="region of interest" description="Disordered" evidence="1">
    <location>
        <begin position="985"/>
        <end position="1018"/>
    </location>
</feature>
<proteinExistence type="predicted"/>
<name>A0A7S3RA30_DUNTE</name>
<dbReference type="AlphaFoldDB" id="A0A7S3RA30"/>
<feature type="region of interest" description="Disordered" evidence="1">
    <location>
        <begin position="33"/>
        <end position="59"/>
    </location>
</feature>
<accession>A0A7S3RA30</accession>
<evidence type="ECO:0000313" key="2">
    <source>
        <dbReference type="EMBL" id="CAE0507053.1"/>
    </source>
</evidence>
<gene>
    <name evidence="2" type="ORF">DTER00134_LOCUS22129</name>
</gene>
<dbReference type="EMBL" id="HBIP01036503">
    <property type="protein sequence ID" value="CAE0507053.1"/>
    <property type="molecule type" value="Transcribed_RNA"/>
</dbReference>
<protein>
    <submittedName>
        <fullName evidence="2">Uncharacterized protein</fullName>
    </submittedName>
</protein>
<evidence type="ECO:0000256" key="1">
    <source>
        <dbReference type="SAM" id="MobiDB-lite"/>
    </source>
</evidence>
<feature type="compositionally biased region" description="Low complexity" evidence="1">
    <location>
        <begin position="1009"/>
        <end position="1018"/>
    </location>
</feature>